<reference evidence="2 3" key="1">
    <citation type="submission" date="2017-06" db="EMBL/GenBank/DDBJ databases">
        <title>Sequencing and comparative analysis of myxobacterial genomes.</title>
        <authorList>
            <person name="Rupp O."/>
            <person name="Goesmann A."/>
            <person name="Sogaard-Andersen L."/>
        </authorList>
    </citation>
    <scope>NUCLEOTIDE SEQUENCE [LARGE SCALE GENOMIC DNA]</scope>
    <source>
        <strain evidence="2 3">DSM 52655</strain>
    </source>
</reference>
<dbReference type="EMBL" id="CP022098">
    <property type="protein sequence ID" value="ATB36926.1"/>
    <property type="molecule type" value="Genomic_DNA"/>
</dbReference>
<protein>
    <recommendedName>
        <fullName evidence="4">DNA repair protein</fullName>
    </recommendedName>
</protein>
<evidence type="ECO:0000256" key="1">
    <source>
        <dbReference type="SAM" id="MobiDB-lite"/>
    </source>
</evidence>
<evidence type="ECO:0000313" key="3">
    <source>
        <dbReference type="Proteomes" id="UP000217257"/>
    </source>
</evidence>
<feature type="region of interest" description="Disordered" evidence="1">
    <location>
        <begin position="1"/>
        <end position="21"/>
    </location>
</feature>
<evidence type="ECO:0000313" key="2">
    <source>
        <dbReference type="EMBL" id="ATB36926.1"/>
    </source>
</evidence>
<accession>A0A250J182</accession>
<dbReference type="PANTHER" id="PTHR39337">
    <property type="entry name" value="BLR5642 PROTEIN"/>
    <property type="match status" value="1"/>
</dbReference>
<dbReference type="PANTHER" id="PTHR39337:SF1">
    <property type="entry name" value="BLR5642 PROTEIN"/>
    <property type="match status" value="1"/>
</dbReference>
<sequence length="212" mass="23882">MPTLEPGKGQEMDTERPRRRAPGWAKARIYTVGHSTRSAEELVELLQAHDIQTLVDIRTVPRSRTNPQFNRDTLPRTLARADIRYVHLARLGGLRRARADSPNGAWRNASFRGYADYMLTDEFTRGLEELRELTPDGPLALMCAEAVRWRCHRSLVADALFARGVEVLHITSRTRAEPHKLTSFARLHGRQVLYPEDRTSSADLSAPSASGS</sequence>
<dbReference type="InterPro" id="IPR007438">
    <property type="entry name" value="DUF488"/>
</dbReference>
<dbReference type="PIRSF" id="PIRSF024492">
    <property type="entry name" value="UCP024492"/>
    <property type="match status" value="1"/>
</dbReference>
<dbReference type="KEGG" id="cfus:CYFUS_002341"/>
<proteinExistence type="predicted"/>
<gene>
    <name evidence="2" type="ORF">CYFUS_002341</name>
</gene>
<evidence type="ECO:0008006" key="4">
    <source>
        <dbReference type="Google" id="ProtNLM"/>
    </source>
</evidence>
<dbReference type="InterPro" id="IPR014519">
    <property type="entry name" value="UCP024492"/>
</dbReference>
<dbReference type="Proteomes" id="UP000217257">
    <property type="component" value="Chromosome"/>
</dbReference>
<organism evidence="2 3">
    <name type="scientific">Cystobacter fuscus</name>
    <dbReference type="NCBI Taxonomy" id="43"/>
    <lineage>
        <taxon>Bacteria</taxon>
        <taxon>Pseudomonadati</taxon>
        <taxon>Myxococcota</taxon>
        <taxon>Myxococcia</taxon>
        <taxon>Myxococcales</taxon>
        <taxon>Cystobacterineae</taxon>
        <taxon>Archangiaceae</taxon>
        <taxon>Cystobacter</taxon>
    </lineage>
</organism>
<dbReference type="Pfam" id="PF04343">
    <property type="entry name" value="DUF488"/>
    <property type="match status" value="1"/>
</dbReference>
<name>A0A250J182_9BACT</name>
<dbReference type="AlphaFoldDB" id="A0A250J182"/>